<sequence>MITSNRVFIITYLDKFFNQNQPIKINSVFYELLKTWANLDDYG</sequence>
<evidence type="ECO:0000313" key="1">
    <source>
        <dbReference type="EMBL" id="OAV25018.1"/>
    </source>
</evidence>
<comment type="caution">
    <text evidence="1">The sequence shown here is derived from an EMBL/GenBank/DDBJ whole genome shotgun (WGS) entry which is preliminary data.</text>
</comment>
<reference evidence="1 2" key="1">
    <citation type="journal article" date="2016" name="Genome Biol. Evol.">
        <title>Comparative Genomic Analyses of the Moraxella catarrhalis Serosensitive and Seroresistant Lineages Demonstrate Their Independent Evolution.</title>
        <authorList>
            <person name="Earl J.P."/>
            <person name="de Vries S.P."/>
            <person name="Ahmed A."/>
            <person name="Powell E."/>
            <person name="Schultz M.P."/>
            <person name="Hermans P.W."/>
            <person name="Hill D.J."/>
            <person name="Zhou Z."/>
            <person name="Constantinidou C.I."/>
            <person name="Hu F.Z."/>
            <person name="Bootsma H.J."/>
            <person name="Ehrlich G.D."/>
        </authorList>
    </citation>
    <scope>NUCLEOTIDE SEQUENCE [LARGE SCALE GENOMIC DNA]</scope>
    <source>
        <strain evidence="1 2">F23</strain>
    </source>
</reference>
<organism evidence="1 2">
    <name type="scientific">Moraxella catarrhalis</name>
    <name type="common">Branhamella catarrhalis</name>
    <dbReference type="NCBI Taxonomy" id="480"/>
    <lineage>
        <taxon>Bacteria</taxon>
        <taxon>Pseudomonadati</taxon>
        <taxon>Pseudomonadota</taxon>
        <taxon>Gammaproteobacteria</taxon>
        <taxon>Moraxellales</taxon>
        <taxon>Moraxellaceae</taxon>
        <taxon>Moraxella</taxon>
    </lineage>
</organism>
<name>A0A198XR97_MORCA</name>
<dbReference type="AlphaFoldDB" id="A0A198XR97"/>
<dbReference type="EMBL" id="LXHQ01000031">
    <property type="protein sequence ID" value="OAV25018.1"/>
    <property type="molecule type" value="Genomic_DNA"/>
</dbReference>
<evidence type="ECO:0000313" key="2">
    <source>
        <dbReference type="Proteomes" id="UP000078295"/>
    </source>
</evidence>
<proteinExistence type="predicted"/>
<accession>A0A198XR97</accession>
<dbReference type="Proteomes" id="UP000078295">
    <property type="component" value="Unassembled WGS sequence"/>
</dbReference>
<protein>
    <submittedName>
        <fullName evidence="1">Uncharacterized protein</fullName>
    </submittedName>
</protein>
<gene>
    <name evidence="1" type="ORF">AO370_1095</name>
</gene>